<gene>
    <name evidence="3" type="ORF">ACFPM3_04950</name>
</gene>
<protein>
    <submittedName>
        <fullName evidence="3">Uncharacterized protein</fullName>
    </submittedName>
</protein>
<accession>A0ABV9XBF5</accession>
<dbReference type="Proteomes" id="UP001595829">
    <property type="component" value="Unassembled WGS sequence"/>
</dbReference>
<evidence type="ECO:0000256" key="1">
    <source>
        <dbReference type="SAM" id="MobiDB-lite"/>
    </source>
</evidence>
<feature type="chain" id="PRO_5045456668" evidence="2">
    <location>
        <begin position="26"/>
        <end position="561"/>
    </location>
</feature>
<feature type="signal peptide" evidence="2">
    <location>
        <begin position="1"/>
        <end position="25"/>
    </location>
</feature>
<sequence>MHLRRIAAHVAACGVLFALATPATAAPQATAPGACRPADAHTGTDRTDSDAGCLEVALRMAEAPALGSEATLDIEVRSVADRSEVQLDVELPAGLVWVSPPTGLRSSTAASRVPAHGGQVHRAAGEGHAGRERPWRLSGTVKAVGTGPVGIRATATTPVPAQGGFDGDSDSVFLTVGAERSAFGIAVKDVNPVSPVKDDVTRAHPHLTHRPAGPAPKRSAEAGTACATGSWNYVDHTGLTRVSGNALVTVYDSDAKGSHDVLATGLTGADGRYLLCFDNTDEEGGGQDLYVQFATENPSWVIRNGRSRQAYRFATAVRPDTASGGTVDFGAFQPADAALMRGVEAFDTLDAAWAWTPGTACWDARDTACRRGLVNWAPDSTDGTYYSLRGNAVHLAAEDPDAPVLVLHEFGHALMDDVYEDDFPYSPNCSPHYIPRTSSAGCAWTEGFPTWYGAMVLDDPTFRWPGGRTLDLEGPTWGTTGWDNGDTAEGRVVGAMIDLADAANEGGDTCSEDPTGPMWNTFLGHVSHTFREFWAHRAADGHDVGAAALGCLLHNTIDYRS</sequence>
<keyword evidence="4" id="KW-1185">Reference proteome</keyword>
<reference evidence="4" key="1">
    <citation type="journal article" date="2019" name="Int. J. Syst. Evol. Microbiol.">
        <title>The Global Catalogue of Microorganisms (GCM) 10K type strain sequencing project: providing services to taxonomists for standard genome sequencing and annotation.</title>
        <authorList>
            <consortium name="The Broad Institute Genomics Platform"/>
            <consortium name="The Broad Institute Genome Sequencing Center for Infectious Disease"/>
            <person name="Wu L."/>
            <person name="Ma J."/>
        </authorList>
    </citation>
    <scope>NUCLEOTIDE SEQUENCE [LARGE SCALE GENOMIC DNA]</scope>
    <source>
        <strain evidence="4">CGMCC 4.1648</strain>
    </source>
</reference>
<name>A0ABV9XBF5_9ACTN</name>
<evidence type="ECO:0000313" key="4">
    <source>
        <dbReference type="Proteomes" id="UP001595829"/>
    </source>
</evidence>
<evidence type="ECO:0000313" key="3">
    <source>
        <dbReference type="EMBL" id="MFC5021501.1"/>
    </source>
</evidence>
<feature type="compositionally biased region" description="Basic and acidic residues" evidence="1">
    <location>
        <begin position="38"/>
        <end position="47"/>
    </location>
</feature>
<feature type="region of interest" description="Disordered" evidence="1">
    <location>
        <begin position="112"/>
        <end position="132"/>
    </location>
</feature>
<proteinExistence type="predicted"/>
<organism evidence="3 4">
    <name type="scientific">Streptomyces coeruleoprunus</name>
    <dbReference type="NCBI Taxonomy" id="285563"/>
    <lineage>
        <taxon>Bacteria</taxon>
        <taxon>Bacillati</taxon>
        <taxon>Actinomycetota</taxon>
        <taxon>Actinomycetes</taxon>
        <taxon>Kitasatosporales</taxon>
        <taxon>Streptomycetaceae</taxon>
        <taxon>Streptomyces</taxon>
    </lineage>
</organism>
<feature type="compositionally biased region" description="Basic and acidic residues" evidence="1">
    <location>
        <begin position="123"/>
        <end position="132"/>
    </location>
</feature>
<dbReference type="EMBL" id="JBHSJD010000002">
    <property type="protein sequence ID" value="MFC5021501.1"/>
    <property type="molecule type" value="Genomic_DNA"/>
</dbReference>
<comment type="caution">
    <text evidence="3">The sequence shown here is derived from an EMBL/GenBank/DDBJ whole genome shotgun (WGS) entry which is preliminary data.</text>
</comment>
<keyword evidence="2" id="KW-0732">Signal</keyword>
<evidence type="ECO:0000256" key="2">
    <source>
        <dbReference type="SAM" id="SignalP"/>
    </source>
</evidence>
<feature type="region of interest" description="Disordered" evidence="1">
    <location>
        <begin position="28"/>
        <end position="47"/>
    </location>
</feature>
<dbReference type="RefSeq" id="WP_345693458.1">
    <property type="nucleotide sequence ID" value="NZ_BAABIT010000001.1"/>
</dbReference>